<dbReference type="Pfam" id="PF01575">
    <property type="entry name" value="MaoC_dehydratas"/>
    <property type="match status" value="1"/>
</dbReference>
<dbReference type="CDD" id="cd03448">
    <property type="entry name" value="HDE_HSD"/>
    <property type="match status" value="1"/>
</dbReference>
<dbReference type="InterPro" id="IPR002347">
    <property type="entry name" value="SDR_fam"/>
</dbReference>
<keyword evidence="11" id="KW-0443">Lipid metabolism</keyword>
<dbReference type="SUPFAM" id="SSF54637">
    <property type="entry name" value="Thioesterase/thiol ester dehydrase-isomerase"/>
    <property type="match status" value="2"/>
</dbReference>
<protein>
    <recommendedName>
        <fullName evidence="19">Peroxisomal hydratase-dehydrogenase-epimerase</fullName>
        <ecNumber evidence="5">1.1.1.n12</ecNumber>
        <ecNumber evidence="6">4.2.1.119</ecNumber>
    </recommendedName>
    <alternativeName>
        <fullName evidence="20">Multifunctional beta-oxidation protein</fullName>
    </alternativeName>
</protein>
<evidence type="ECO:0000256" key="10">
    <source>
        <dbReference type="ARBA" id="ARBA00023002"/>
    </source>
</evidence>
<comment type="pathway">
    <text evidence="2">Lipid metabolism; fatty acid beta-oxidation.</text>
</comment>
<proteinExistence type="inferred from homology"/>
<keyword evidence="10" id="KW-0560">Oxidoreductase</keyword>
<dbReference type="InterPro" id="IPR029069">
    <property type="entry name" value="HotDog_dom_sf"/>
</dbReference>
<dbReference type="Gene3D" id="3.10.129.10">
    <property type="entry name" value="Hotdog Thioesterase"/>
    <property type="match status" value="2"/>
</dbReference>
<comment type="catalytic activity">
    <reaction evidence="17">
        <text>a (3R)-3-hydroxyacyl-CoA + NAD(+) = a 3-oxoacyl-CoA + NADH + H(+)</text>
        <dbReference type="Rhea" id="RHEA:32711"/>
        <dbReference type="ChEBI" id="CHEBI:15378"/>
        <dbReference type="ChEBI" id="CHEBI:57319"/>
        <dbReference type="ChEBI" id="CHEBI:57540"/>
        <dbReference type="ChEBI" id="CHEBI:57945"/>
        <dbReference type="ChEBI" id="CHEBI:90726"/>
        <dbReference type="EC" id="1.1.1.n12"/>
    </reaction>
</comment>
<dbReference type="Pfam" id="PF00106">
    <property type="entry name" value="adh_short"/>
    <property type="match status" value="2"/>
</dbReference>
<evidence type="ECO:0000256" key="11">
    <source>
        <dbReference type="ARBA" id="ARBA00023098"/>
    </source>
</evidence>
<evidence type="ECO:0000256" key="13">
    <source>
        <dbReference type="ARBA" id="ARBA00023235"/>
    </source>
</evidence>
<evidence type="ECO:0000256" key="15">
    <source>
        <dbReference type="ARBA" id="ARBA00023268"/>
    </source>
</evidence>
<keyword evidence="13" id="KW-0413">Isomerase</keyword>
<dbReference type="SUPFAM" id="SSF51735">
    <property type="entry name" value="NAD(P)-binding Rossmann-fold domains"/>
    <property type="match status" value="2"/>
</dbReference>
<sequence>MSELRFDGQVIVVTGAGGGLGKAYALFFGSRGASVVVNDLGGSFKGEGNSTKAADVVVDEIKAAGGKAVANYDSVENGDRIIETAIQNYGRIDVLLNNAGILRDISFKNMKDQDWDLIINVHVKGSYKCARAAWPYFRKQKYGRVINTASAAGLFGSFGQCNYSAAKLAMVGFTETLAKEGAKYNIHANVIAPIAASRMTQTVMPPDILENLKPDWVVPLVAVLVHKDSDENGAIYEVGGGHIAKLRWERASGLLLKADDSYTPGAILKRWPEISNFRDADHPTGVADFMGLLEKSMKMGPNDKGETLDFKGKVALVTGGGAGIGRAYCLAFAKYGASVVVNDLMNPDDVVQEIQKMGGKAVGVKASAEDGEAVVKGAIDAFGRIDIIINNAGILRDKAFTNMEDKMWDQVMNVHLRGTYKVTKAAWPYMLNQKYGRIVNTTSTSGIYGNFGQANYAAAKCGILGFSRALAREGAKYNIFVNTIAPNAGTAMTRTIMPEEMVQAFKPDYIAPLVVALSSDKVPKPPTGNLYEVGSGWVGRTRWQRTGGHGFPIDVKLTPEEVLKNWNDITNFDDGRADHPEDSQDGLKSIMANMQNKKGRASKKSEPAGEVNQEILDNIEAAKKTKAQGTEFKYEEKDVILYNLGIGAKKSDLPYVFEGDENFQALPTFGVVPFFSAETPYSIDSVVPNFSPMMLLHGEQYLEIAQYPIPTSGTLVSYPELLEVVDKGSAAILKSGTTTFNKETGKKVFYNEMTAFIRGSGGFGGQKKPADRGPSTAANNAPSRSPDFVLEEKTTEEQAVLYRLSGDYNPLHVDPAFSKMGGFKVPILHGLCFFGIAAKAVYGKYGAFKNIKVRFAGTVLPGQTLVTEMWKEGNKVLFQTKVKETGKLAISGGGAELVDGSVAKL</sequence>
<feature type="domain" description="Ketoreductase" evidence="22">
    <location>
        <begin position="313"/>
        <end position="487"/>
    </location>
</feature>
<dbReference type="CDD" id="cd05353">
    <property type="entry name" value="hydroxyacyl-CoA-like_DH_SDR_c-like"/>
    <property type="match status" value="2"/>
</dbReference>
<dbReference type="InterPro" id="IPR051687">
    <property type="entry name" value="Peroxisomal_Beta-Oxidation"/>
</dbReference>
<dbReference type="EC" id="1.1.1.n12" evidence="5"/>
<evidence type="ECO:0000256" key="18">
    <source>
        <dbReference type="ARBA" id="ARBA00055743"/>
    </source>
</evidence>
<dbReference type="EC" id="4.2.1.119" evidence="6"/>
<dbReference type="SMART" id="SM00822">
    <property type="entry name" value="PKS_KR"/>
    <property type="match status" value="1"/>
</dbReference>
<dbReference type="PANTHER" id="PTHR45024">
    <property type="entry name" value="DEHYDROGENASES, SHORT CHAIN"/>
    <property type="match status" value="1"/>
</dbReference>
<evidence type="ECO:0000256" key="8">
    <source>
        <dbReference type="ARBA" id="ARBA00022832"/>
    </source>
</evidence>
<evidence type="ECO:0000256" key="6">
    <source>
        <dbReference type="ARBA" id="ARBA00013156"/>
    </source>
</evidence>
<comment type="similarity">
    <text evidence="3">Belongs to the short-chain dehydrogenases/reductases (SDR) family.</text>
</comment>
<dbReference type="OrthoDB" id="3592703at2759"/>
<evidence type="ECO:0000256" key="21">
    <source>
        <dbReference type="SAM" id="MobiDB-lite"/>
    </source>
</evidence>
<dbReference type="PROSITE" id="PS00061">
    <property type="entry name" value="ADH_SHORT"/>
    <property type="match status" value="1"/>
</dbReference>
<dbReference type="AlphaFoldDB" id="A0A9P7AXH8"/>
<evidence type="ECO:0000313" key="23">
    <source>
        <dbReference type="EMBL" id="KAG0649156.1"/>
    </source>
</evidence>
<evidence type="ECO:0000256" key="7">
    <source>
        <dbReference type="ARBA" id="ARBA00022737"/>
    </source>
</evidence>
<dbReference type="Gene3D" id="3.40.50.720">
    <property type="entry name" value="NAD(P)-binding Rossmann-like Domain"/>
    <property type="match status" value="2"/>
</dbReference>
<dbReference type="FunFam" id="3.10.129.10:FF:000013">
    <property type="entry name" value="Peroxisomal multifunctional enzyme type 2"/>
    <property type="match status" value="1"/>
</dbReference>
<dbReference type="FunFam" id="3.40.50.720:FF:000410">
    <property type="entry name" value="Peroxisomal multifunctional beta-oxidation protein"/>
    <property type="match status" value="1"/>
</dbReference>
<dbReference type="GO" id="GO:0016491">
    <property type="term" value="F:oxidoreductase activity"/>
    <property type="evidence" value="ECO:0007669"/>
    <property type="project" value="UniProtKB-KW"/>
</dbReference>
<comment type="subunit">
    <text evidence="4">Monomer.</text>
</comment>
<gene>
    <name evidence="23" type="ORF">D0Z07_4152</name>
</gene>
<evidence type="ECO:0000256" key="17">
    <source>
        <dbReference type="ARBA" id="ARBA00052025"/>
    </source>
</evidence>
<accession>A0A9P7AXH8</accession>
<dbReference type="Pfam" id="PF22622">
    <property type="entry name" value="MFE-2_hydrat-2_N"/>
    <property type="match status" value="1"/>
</dbReference>
<evidence type="ECO:0000256" key="16">
    <source>
        <dbReference type="ARBA" id="ARBA00029334"/>
    </source>
</evidence>
<evidence type="ECO:0000256" key="1">
    <source>
        <dbReference type="ARBA" id="ARBA00004275"/>
    </source>
</evidence>
<dbReference type="InterPro" id="IPR020904">
    <property type="entry name" value="Sc_DH/Rdtase_CS"/>
</dbReference>
<evidence type="ECO:0000256" key="4">
    <source>
        <dbReference type="ARBA" id="ARBA00011245"/>
    </source>
</evidence>
<dbReference type="InterPro" id="IPR002539">
    <property type="entry name" value="MaoC-like_dom"/>
</dbReference>
<dbReference type="EMBL" id="VNKQ01000008">
    <property type="protein sequence ID" value="KAG0649156.1"/>
    <property type="molecule type" value="Genomic_DNA"/>
</dbReference>
<evidence type="ECO:0000256" key="12">
    <source>
        <dbReference type="ARBA" id="ARBA00023140"/>
    </source>
</evidence>
<dbReference type="InterPro" id="IPR036291">
    <property type="entry name" value="NAD(P)-bd_dom_sf"/>
</dbReference>
<dbReference type="Proteomes" id="UP000785200">
    <property type="component" value="Unassembled WGS sequence"/>
</dbReference>
<keyword evidence="7" id="KW-0677">Repeat</keyword>
<dbReference type="InterPro" id="IPR057326">
    <property type="entry name" value="KR_dom"/>
</dbReference>
<evidence type="ECO:0000256" key="19">
    <source>
        <dbReference type="ARBA" id="ARBA00073871"/>
    </source>
</evidence>
<keyword evidence="12" id="KW-0576">Peroxisome</keyword>
<keyword evidence="24" id="KW-1185">Reference proteome</keyword>
<dbReference type="PRINTS" id="PR00080">
    <property type="entry name" value="SDRFAMILY"/>
</dbReference>
<evidence type="ECO:0000256" key="5">
    <source>
        <dbReference type="ARBA" id="ARBA00012456"/>
    </source>
</evidence>
<organism evidence="23 24">
    <name type="scientific">Hyphodiscus hymeniophilus</name>
    <dbReference type="NCBI Taxonomy" id="353542"/>
    <lineage>
        <taxon>Eukaryota</taxon>
        <taxon>Fungi</taxon>
        <taxon>Dikarya</taxon>
        <taxon>Ascomycota</taxon>
        <taxon>Pezizomycotina</taxon>
        <taxon>Leotiomycetes</taxon>
        <taxon>Helotiales</taxon>
        <taxon>Hyphodiscaceae</taxon>
        <taxon>Hyphodiscus</taxon>
    </lineage>
</organism>
<evidence type="ECO:0000313" key="24">
    <source>
        <dbReference type="Proteomes" id="UP000785200"/>
    </source>
</evidence>
<dbReference type="GO" id="GO:0005777">
    <property type="term" value="C:peroxisome"/>
    <property type="evidence" value="ECO:0007669"/>
    <property type="project" value="UniProtKB-SubCell"/>
</dbReference>
<comment type="subcellular location">
    <subcellularLocation>
        <location evidence="1">Peroxisome</location>
    </subcellularLocation>
</comment>
<name>A0A9P7AXH8_9HELO</name>
<feature type="region of interest" description="Disordered" evidence="21">
    <location>
        <begin position="761"/>
        <end position="786"/>
    </location>
</feature>
<dbReference type="FunFam" id="3.40.50.720:FF:000185">
    <property type="entry name" value="peroxisomal multifunctional enzyme type 2"/>
    <property type="match status" value="1"/>
</dbReference>
<keyword evidence="8" id="KW-0276">Fatty acid metabolism</keyword>
<comment type="catalytic activity">
    <reaction evidence="16">
        <text>a (3R)-3-hydroxyacyl-CoA = a (2E)-enoyl-CoA + H2O</text>
        <dbReference type="Rhea" id="RHEA:26526"/>
        <dbReference type="ChEBI" id="CHEBI:15377"/>
        <dbReference type="ChEBI" id="CHEBI:57319"/>
        <dbReference type="ChEBI" id="CHEBI:58856"/>
        <dbReference type="EC" id="4.2.1.119"/>
    </reaction>
</comment>
<keyword evidence="14" id="KW-0456">Lyase</keyword>
<evidence type="ECO:0000259" key="22">
    <source>
        <dbReference type="SMART" id="SM00822"/>
    </source>
</evidence>
<reference evidence="23" key="1">
    <citation type="submission" date="2019-07" db="EMBL/GenBank/DDBJ databases">
        <title>Hyphodiscus hymeniophilus genome sequencing and assembly.</title>
        <authorList>
            <person name="Kramer G."/>
            <person name="Nodwell J."/>
        </authorList>
    </citation>
    <scope>NUCLEOTIDE SEQUENCE</scope>
    <source>
        <strain evidence="23">ATCC 34498</strain>
    </source>
</reference>
<dbReference type="GO" id="GO:0016853">
    <property type="term" value="F:isomerase activity"/>
    <property type="evidence" value="ECO:0007669"/>
    <property type="project" value="UniProtKB-KW"/>
</dbReference>
<dbReference type="PANTHER" id="PTHR45024:SF2">
    <property type="entry name" value="SCP2 DOMAIN-CONTAINING PROTEIN"/>
    <property type="match status" value="1"/>
</dbReference>
<evidence type="ECO:0000256" key="3">
    <source>
        <dbReference type="ARBA" id="ARBA00006484"/>
    </source>
</evidence>
<comment type="caution">
    <text evidence="23">The sequence shown here is derived from an EMBL/GenBank/DDBJ whole genome shotgun (WGS) entry which is preliminary data.</text>
</comment>
<keyword evidence="15" id="KW-0511">Multifunctional enzyme</keyword>
<evidence type="ECO:0000256" key="14">
    <source>
        <dbReference type="ARBA" id="ARBA00023239"/>
    </source>
</evidence>
<comment type="function">
    <text evidence="18">Second trifunctional enzyme acting on the beta-oxidation pathway for fatty acids, possessing hydratase-dehydrogenase-epimerase activities. Converts trans-2-enoyl-CoA via D-3-hydroxyacyl-CoA to 3-ketoacyl-CoA.</text>
</comment>
<keyword evidence="9" id="KW-0521">NADP</keyword>
<evidence type="ECO:0000256" key="20">
    <source>
        <dbReference type="ARBA" id="ARBA00081853"/>
    </source>
</evidence>
<dbReference type="GO" id="GO:0018812">
    <property type="term" value="F:3-hydroxyacyl-CoA dehydratase activity"/>
    <property type="evidence" value="ECO:0007669"/>
    <property type="project" value="UniProtKB-EC"/>
</dbReference>
<dbReference type="PRINTS" id="PR00081">
    <property type="entry name" value="GDHRDH"/>
</dbReference>
<dbReference type="GO" id="GO:0006631">
    <property type="term" value="P:fatty acid metabolic process"/>
    <property type="evidence" value="ECO:0007669"/>
    <property type="project" value="UniProtKB-KW"/>
</dbReference>
<evidence type="ECO:0000256" key="2">
    <source>
        <dbReference type="ARBA" id="ARBA00005005"/>
    </source>
</evidence>
<evidence type="ECO:0000256" key="9">
    <source>
        <dbReference type="ARBA" id="ARBA00022857"/>
    </source>
</evidence>
<dbReference type="InterPro" id="IPR054357">
    <property type="entry name" value="MFE-2_N"/>
</dbReference>